<proteinExistence type="predicted"/>
<dbReference type="AlphaFoldDB" id="A0A518EMS6"/>
<keyword evidence="3" id="KW-1185">Reference proteome</keyword>
<evidence type="ECO:0000256" key="1">
    <source>
        <dbReference type="SAM" id="SignalP"/>
    </source>
</evidence>
<protein>
    <submittedName>
        <fullName evidence="2">Uncharacterized protein</fullName>
    </submittedName>
</protein>
<accession>A0A518EMS6</accession>
<organism evidence="2 3">
    <name type="scientific">Saltatorellus ferox</name>
    <dbReference type="NCBI Taxonomy" id="2528018"/>
    <lineage>
        <taxon>Bacteria</taxon>
        <taxon>Pseudomonadati</taxon>
        <taxon>Planctomycetota</taxon>
        <taxon>Planctomycetia</taxon>
        <taxon>Planctomycetia incertae sedis</taxon>
        <taxon>Saltatorellus</taxon>
    </lineage>
</organism>
<feature type="chain" id="PRO_5021908931" evidence="1">
    <location>
        <begin position="26"/>
        <end position="369"/>
    </location>
</feature>
<dbReference type="Proteomes" id="UP000320390">
    <property type="component" value="Chromosome"/>
</dbReference>
<feature type="signal peptide" evidence="1">
    <location>
        <begin position="1"/>
        <end position="25"/>
    </location>
</feature>
<evidence type="ECO:0000313" key="2">
    <source>
        <dbReference type="EMBL" id="QDV05390.1"/>
    </source>
</evidence>
<reference evidence="2 3" key="1">
    <citation type="submission" date="2019-02" db="EMBL/GenBank/DDBJ databases">
        <title>Deep-cultivation of Planctomycetes and their phenomic and genomic characterization uncovers novel biology.</title>
        <authorList>
            <person name="Wiegand S."/>
            <person name="Jogler M."/>
            <person name="Boedeker C."/>
            <person name="Pinto D."/>
            <person name="Vollmers J."/>
            <person name="Rivas-Marin E."/>
            <person name="Kohn T."/>
            <person name="Peeters S.H."/>
            <person name="Heuer A."/>
            <person name="Rast P."/>
            <person name="Oberbeckmann S."/>
            <person name="Bunk B."/>
            <person name="Jeske O."/>
            <person name="Meyerdierks A."/>
            <person name="Storesund J.E."/>
            <person name="Kallscheuer N."/>
            <person name="Luecker S."/>
            <person name="Lage O.M."/>
            <person name="Pohl T."/>
            <person name="Merkel B.J."/>
            <person name="Hornburger P."/>
            <person name="Mueller R.-W."/>
            <person name="Bruemmer F."/>
            <person name="Labrenz M."/>
            <person name="Spormann A.M."/>
            <person name="Op den Camp H."/>
            <person name="Overmann J."/>
            <person name="Amann R."/>
            <person name="Jetten M.S.M."/>
            <person name="Mascher T."/>
            <person name="Medema M.H."/>
            <person name="Devos D.P."/>
            <person name="Kaster A.-K."/>
            <person name="Ovreas L."/>
            <person name="Rohde M."/>
            <person name="Galperin M.Y."/>
            <person name="Jogler C."/>
        </authorList>
    </citation>
    <scope>NUCLEOTIDE SEQUENCE [LARGE SCALE GENOMIC DNA]</scope>
    <source>
        <strain evidence="2 3">Poly30</strain>
    </source>
</reference>
<keyword evidence="1" id="KW-0732">Signal</keyword>
<gene>
    <name evidence="2" type="ORF">Poly30_08870</name>
</gene>
<dbReference type="EMBL" id="CP036434">
    <property type="protein sequence ID" value="QDV05390.1"/>
    <property type="molecule type" value="Genomic_DNA"/>
</dbReference>
<sequence length="369" mass="39429" precursor="true">MKTKPIRLALALALSLALIEPPLHAQHTVLWEAASGFTPAETVPSWTRYEAASTCSAVTEDLQPTYLELGNSSSCPDDLLSYYSVSPGLLPVPPGSIYRAETRMQVVASGDVDPEHGVGFLALLQPYTCPWILEIERDSVSFYHGSELGATVLMDTTNAMHDYRLEGEAGSFEGRAYVDDQLIGTITTTSLFCGQFGQTAIGALFGQSVANEPGITRWESATHNAGPARSNFCTQSPAPNSLGLTGWITPLGSLEVADNDFRLHATGIPVGSFGYFLCSTDWSGAVPLVGSQGALCLGGSVGRFNRPGEILIASSQTMMLLDVDLTGLPQPTGAVAAQSGDTWHFQLWYRDANPLPTSNLSNAVQLHFR</sequence>
<dbReference type="RefSeq" id="WP_145194801.1">
    <property type="nucleotide sequence ID" value="NZ_CP036434.1"/>
</dbReference>
<name>A0A518EMS6_9BACT</name>
<evidence type="ECO:0000313" key="3">
    <source>
        <dbReference type="Proteomes" id="UP000320390"/>
    </source>
</evidence>